<dbReference type="AlphaFoldDB" id="A0AAN9NBD3"/>
<evidence type="ECO:0000256" key="2">
    <source>
        <dbReference type="SAM" id="SignalP"/>
    </source>
</evidence>
<proteinExistence type="predicted"/>
<keyword evidence="1" id="KW-0812">Transmembrane</keyword>
<evidence type="ECO:0000256" key="1">
    <source>
        <dbReference type="SAM" id="Phobius"/>
    </source>
</evidence>
<protein>
    <submittedName>
        <fullName evidence="3">Uncharacterized protein</fullName>
    </submittedName>
</protein>
<comment type="caution">
    <text evidence="3">The sequence shown here is derived from an EMBL/GenBank/DDBJ whole genome shotgun (WGS) entry which is preliminary data.</text>
</comment>
<keyword evidence="4" id="KW-1185">Reference proteome</keyword>
<keyword evidence="1" id="KW-1133">Transmembrane helix</keyword>
<dbReference type="EMBL" id="JAYMYR010000004">
    <property type="protein sequence ID" value="KAK7369841.1"/>
    <property type="molecule type" value="Genomic_DNA"/>
</dbReference>
<evidence type="ECO:0000313" key="4">
    <source>
        <dbReference type="Proteomes" id="UP001374584"/>
    </source>
</evidence>
<evidence type="ECO:0000313" key="3">
    <source>
        <dbReference type="EMBL" id="KAK7369841.1"/>
    </source>
</evidence>
<accession>A0AAN9NBD3</accession>
<keyword evidence="1" id="KW-0472">Membrane</keyword>
<dbReference type="Proteomes" id="UP001374584">
    <property type="component" value="Unassembled WGS sequence"/>
</dbReference>
<feature type="chain" id="PRO_5043038721" evidence="2">
    <location>
        <begin position="20"/>
        <end position="74"/>
    </location>
</feature>
<sequence>MYFNALTFCFCFFFFPSESHPCGLFTSFMPFGFSVVLVFLVYPNCRFLTLIVVYCDYQKLYASLMAFFIYFYSA</sequence>
<keyword evidence="2" id="KW-0732">Signal</keyword>
<organism evidence="3 4">
    <name type="scientific">Phaseolus coccineus</name>
    <name type="common">Scarlet runner bean</name>
    <name type="synonym">Phaseolus multiflorus</name>
    <dbReference type="NCBI Taxonomy" id="3886"/>
    <lineage>
        <taxon>Eukaryota</taxon>
        <taxon>Viridiplantae</taxon>
        <taxon>Streptophyta</taxon>
        <taxon>Embryophyta</taxon>
        <taxon>Tracheophyta</taxon>
        <taxon>Spermatophyta</taxon>
        <taxon>Magnoliopsida</taxon>
        <taxon>eudicotyledons</taxon>
        <taxon>Gunneridae</taxon>
        <taxon>Pentapetalae</taxon>
        <taxon>rosids</taxon>
        <taxon>fabids</taxon>
        <taxon>Fabales</taxon>
        <taxon>Fabaceae</taxon>
        <taxon>Papilionoideae</taxon>
        <taxon>50 kb inversion clade</taxon>
        <taxon>NPAAA clade</taxon>
        <taxon>indigoferoid/millettioid clade</taxon>
        <taxon>Phaseoleae</taxon>
        <taxon>Phaseolus</taxon>
    </lineage>
</organism>
<reference evidence="3 4" key="1">
    <citation type="submission" date="2024-01" db="EMBL/GenBank/DDBJ databases">
        <title>The genomes of 5 underutilized Papilionoideae crops provide insights into root nodulation and disease resistanc.</title>
        <authorList>
            <person name="Jiang F."/>
        </authorList>
    </citation>
    <scope>NUCLEOTIDE SEQUENCE [LARGE SCALE GENOMIC DNA]</scope>
    <source>
        <strain evidence="3">JINMINGXINNONG_FW02</strain>
        <tissue evidence="3">Leaves</tissue>
    </source>
</reference>
<name>A0AAN9NBD3_PHACN</name>
<feature type="signal peptide" evidence="2">
    <location>
        <begin position="1"/>
        <end position="19"/>
    </location>
</feature>
<gene>
    <name evidence="3" type="ORF">VNO80_11887</name>
</gene>
<feature type="transmembrane region" description="Helical" evidence="1">
    <location>
        <begin position="29"/>
        <end position="55"/>
    </location>
</feature>